<dbReference type="GO" id="GO:0006352">
    <property type="term" value="P:DNA-templated transcription initiation"/>
    <property type="evidence" value="ECO:0007669"/>
    <property type="project" value="InterPro"/>
</dbReference>
<dbReference type="InterPro" id="IPR016032">
    <property type="entry name" value="Sig_transdc_resp-reg_C-effctor"/>
</dbReference>
<evidence type="ECO:0000313" key="3">
    <source>
        <dbReference type="EMBL" id="ANJ58504.1"/>
    </source>
</evidence>
<dbReference type="InterPro" id="IPR010982">
    <property type="entry name" value="Lambda_DNA-bd_dom_sf"/>
</dbReference>
<keyword evidence="4" id="KW-1185">Reference proteome</keyword>
<sequence length="154" mass="17169">MSLSQAFAKALRAARRAKELRQDDLANVTSRSYLALLESGRSGVTLEKLDQIATALRVDPLAIFAMAICSRNDEPMDVTLSRLISEIQYLTEVGAIDELREETATPRLSPTEKGLIMTAKVHSLREEGLTQKEIADELGISTATVHKHWHRRIE</sequence>
<dbReference type="Pfam" id="PF04545">
    <property type="entry name" value="Sigma70_r4"/>
    <property type="match status" value="1"/>
</dbReference>
<dbReference type="GO" id="GO:0003677">
    <property type="term" value="F:DNA binding"/>
    <property type="evidence" value="ECO:0007669"/>
    <property type="project" value="UniProtKB-KW"/>
</dbReference>
<dbReference type="GO" id="GO:0003700">
    <property type="term" value="F:DNA-binding transcription factor activity"/>
    <property type="evidence" value="ECO:0007669"/>
    <property type="project" value="InterPro"/>
</dbReference>
<feature type="domain" description="HTH cro/C1-type" evidence="2">
    <location>
        <begin position="11"/>
        <end position="63"/>
    </location>
</feature>
<dbReference type="Pfam" id="PF01381">
    <property type="entry name" value="HTH_3"/>
    <property type="match status" value="1"/>
</dbReference>
<dbReference type="CDD" id="cd00093">
    <property type="entry name" value="HTH_XRE"/>
    <property type="match status" value="1"/>
</dbReference>
<dbReference type="InterPro" id="IPR007630">
    <property type="entry name" value="RNA_pol_sigma70_r4"/>
</dbReference>
<dbReference type="InterPro" id="IPR036388">
    <property type="entry name" value="WH-like_DNA-bd_sf"/>
</dbReference>
<dbReference type="RefSeq" id="WP_064679938.1">
    <property type="nucleotide sequence ID" value="NZ_CP014870.1"/>
</dbReference>
<dbReference type="KEGG" id="psil:PMA3_26460"/>
<dbReference type="PROSITE" id="PS50943">
    <property type="entry name" value="HTH_CROC1"/>
    <property type="match status" value="1"/>
</dbReference>
<dbReference type="SUPFAM" id="SSF46894">
    <property type="entry name" value="C-terminal effector domain of the bipartite response regulators"/>
    <property type="match status" value="1"/>
</dbReference>
<dbReference type="SUPFAM" id="SSF47413">
    <property type="entry name" value="lambda repressor-like DNA-binding domains"/>
    <property type="match status" value="1"/>
</dbReference>
<dbReference type="PANTHER" id="PTHR46558">
    <property type="entry name" value="TRACRIPTIONAL REGULATORY PROTEIN-RELATED-RELATED"/>
    <property type="match status" value="1"/>
</dbReference>
<dbReference type="EMBL" id="CP014870">
    <property type="protein sequence ID" value="ANJ58504.1"/>
    <property type="molecule type" value="Genomic_DNA"/>
</dbReference>
<proteinExistence type="predicted"/>
<dbReference type="Proteomes" id="UP000078354">
    <property type="component" value="Chromosome"/>
</dbReference>
<accession>A0A191Z0F6</accession>
<evidence type="ECO:0000256" key="1">
    <source>
        <dbReference type="ARBA" id="ARBA00023125"/>
    </source>
</evidence>
<evidence type="ECO:0000313" key="4">
    <source>
        <dbReference type="Proteomes" id="UP000078354"/>
    </source>
</evidence>
<name>A0A191Z0F6_9PSED</name>
<dbReference type="PANTHER" id="PTHR46558:SF11">
    <property type="entry name" value="HTH-TYPE TRANSCRIPTIONAL REGULATOR XRE"/>
    <property type="match status" value="1"/>
</dbReference>
<protein>
    <recommendedName>
        <fullName evidence="2">HTH cro/C1-type domain-containing protein</fullName>
    </recommendedName>
</protein>
<dbReference type="Gene3D" id="1.10.10.10">
    <property type="entry name" value="Winged helix-like DNA-binding domain superfamily/Winged helix DNA-binding domain"/>
    <property type="match status" value="1"/>
</dbReference>
<evidence type="ECO:0000259" key="2">
    <source>
        <dbReference type="PROSITE" id="PS50943"/>
    </source>
</evidence>
<dbReference type="AlphaFoldDB" id="A0A191Z0F6"/>
<dbReference type="InterPro" id="IPR001387">
    <property type="entry name" value="Cro/C1-type_HTH"/>
</dbReference>
<dbReference type="SMART" id="SM00530">
    <property type="entry name" value="HTH_XRE"/>
    <property type="match status" value="1"/>
</dbReference>
<gene>
    <name evidence="3" type="ORF">PMA3_26460</name>
</gene>
<reference evidence="3 4" key="1">
    <citation type="journal article" date="2018" name="Syst. Appl. Microbiol.">
        <title>Pseudomonas silesiensis sp. nov. strain A3T isolated from a biological pesticide sewage treatment plant and analysis of the complete genome sequence.</title>
        <authorList>
            <person name="Kaminski M.A."/>
            <person name="Furmanczyk E.M."/>
            <person name="Sobczak A."/>
            <person name="Dziembowski A."/>
            <person name="Lipinski L."/>
        </authorList>
    </citation>
    <scope>NUCLEOTIDE SEQUENCE [LARGE SCALE GENOMIC DNA]</scope>
    <source>
        <strain evidence="3 4">A3</strain>
    </source>
</reference>
<dbReference type="OrthoDB" id="8527218at2"/>
<dbReference type="Gene3D" id="1.10.260.40">
    <property type="entry name" value="lambda repressor-like DNA-binding domains"/>
    <property type="match status" value="1"/>
</dbReference>
<organism evidence="3 4">
    <name type="scientific">Pseudomonas silesiensis</name>
    <dbReference type="NCBI Taxonomy" id="1853130"/>
    <lineage>
        <taxon>Bacteria</taxon>
        <taxon>Pseudomonadati</taxon>
        <taxon>Pseudomonadota</taxon>
        <taxon>Gammaproteobacteria</taxon>
        <taxon>Pseudomonadales</taxon>
        <taxon>Pseudomonadaceae</taxon>
        <taxon>Pseudomonas</taxon>
    </lineage>
</organism>
<keyword evidence="1" id="KW-0238">DNA-binding</keyword>